<feature type="region of interest" description="Disordered" evidence="1">
    <location>
        <begin position="1"/>
        <end position="75"/>
    </location>
</feature>
<dbReference type="KEGG" id="kbs:EPA93_35875"/>
<dbReference type="RefSeq" id="WP_129892126.1">
    <property type="nucleotide sequence ID" value="NZ_CP035758.1"/>
</dbReference>
<feature type="compositionally biased region" description="Polar residues" evidence="1">
    <location>
        <begin position="13"/>
        <end position="27"/>
    </location>
</feature>
<evidence type="ECO:0000256" key="1">
    <source>
        <dbReference type="SAM" id="MobiDB-lite"/>
    </source>
</evidence>
<proteinExistence type="predicted"/>
<dbReference type="Proteomes" id="UP000290365">
    <property type="component" value="Chromosome"/>
</dbReference>
<dbReference type="AlphaFoldDB" id="A0A4P6JZA8"/>
<feature type="compositionally biased region" description="Acidic residues" evidence="1">
    <location>
        <begin position="55"/>
        <end position="69"/>
    </location>
</feature>
<accession>A0A4P6JZA8</accession>
<reference evidence="2 3" key="1">
    <citation type="submission" date="2019-01" db="EMBL/GenBank/DDBJ databases">
        <title>Ktedonosporobacter rubrisoli SCAWS-G2.</title>
        <authorList>
            <person name="Huang Y."/>
            <person name="Yan B."/>
        </authorList>
    </citation>
    <scope>NUCLEOTIDE SEQUENCE [LARGE SCALE GENOMIC DNA]</scope>
    <source>
        <strain evidence="2 3">SCAWS-G2</strain>
    </source>
</reference>
<name>A0A4P6JZA8_KTERU</name>
<feature type="compositionally biased region" description="Polar residues" evidence="1">
    <location>
        <begin position="40"/>
        <end position="54"/>
    </location>
</feature>
<gene>
    <name evidence="2" type="ORF">EPA93_35875</name>
</gene>
<dbReference type="EMBL" id="CP035758">
    <property type="protein sequence ID" value="QBD81064.1"/>
    <property type="molecule type" value="Genomic_DNA"/>
</dbReference>
<sequence length="91" mass="10311">MASDRKDPGAIWQGSTHAHQDQSLTQKQLHDEDELPALPDQQQARARQGDLSSSQEEDAFPAPEELAEELDPRLLHSGKLSHRTSYFYSFH</sequence>
<keyword evidence="3" id="KW-1185">Reference proteome</keyword>
<organism evidence="2 3">
    <name type="scientific">Ktedonosporobacter rubrisoli</name>
    <dbReference type="NCBI Taxonomy" id="2509675"/>
    <lineage>
        <taxon>Bacteria</taxon>
        <taxon>Bacillati</taxon>
        <taxon>Chloroflexota</taxon>
        <taxon>Ktedonobacteria</taxon>
        <taxon>Ktedonobacterales</taxon>
        <taxon>Ktedonosporobacteraceae</taxon>
        <taxon>Ktedonosporobacter</taxon>
    </lineage>
</organism>
<protein>
    <submittedName>
        <fullName evidence="2">Uncharacterized protein</fullName>
    </submittedName>
</protein>
<evidence type="ECO:0000313" key="3">
    <source>
        <dbReference type="Proteomes" id="UP000290365"/>
    </source>
</evidence>
<evidence type="ECO:0000313" key="2">
    <source>
        <dbReference type="EMBL" id="QBD81064.1"/>
    </source>
</evidence>